<evidence type="ECO:0000256" key="1">
    <source>
        <dbReference type="ARBA" id="ARBA00004948"/>
    </source>
</evidence>
<dbReference type="EMBL" id="JAGGLL010000038">
    <property type="protein sequence ID" value="MBP2023811.1"/>
    <property type="molecule type" value="Genomic_DNA"/>
</dbReference>
<dbReference type="SUPFAM" id="SSF51391">
    <property type="entry name" value="Thiamin phosphate synthase"/>
    <property type="match status" value="1"/>
</dbReference>
<dbReference type="Gene3D" id="3.20.20.70">
    <property type="entry name" value="Aldolase class I"/>
    <property type="match status" value="1"/>
</dbReference>
<keyword evidence="5" id="KW-1185">Reference proteome</keyword>
<proteinExistence type="predicted"/>
<protein>
    <submittedName>
        <fullName evidence="4">Thiamine-phosphate pyrophosphorylase</fullName>
        <ecNumber evidence="4">2.5.1.3</ecNumber>
    </submittedName>
</protein>
<dbReference type="GO" id="GO:0004789">
    <property type="term" value="F:thiamine-phosphate diphosphorylase activity"/>
    <property type="evidence" value="ECO:0007669"/>
    <property type="project" value="UniProtKB-EC"/>
</dbReference>
<name>A0ABS4K996_9CLOT</name>
<comment type="caution">
    <text evidence="4">The sequence shown here is derived from an EMBL/GenBank/DDBJ whole genome shotgun (WGS) entry which is preliminary data.</text>
</comment>
<feature type="domain" description="Thiamine phosphate synthase/TenI" evidence="3">
    <location>
        <begin position="2"/>
        <end position="178"/>
    </location>
</feature>
<accession>A0ABS4K996</accession>
<gene>
    <name evidence="4" type="ORF">J2Z44_003653</name>
</gene>
<sequence>MLYLITNRKLIAKGSLSEVAEAAAKGGVEVIILREKDLDFHELFTIALDIKERIKHTKCKLIINSNIEVAREVKAHGIHCSYEYFIKEAPKFPGEIGVSIHSLEEAIEVEKMGASYILASPIFETQCKPGAEPKGIAFIKAIKEKVKIPVIALGGISLENGREVMEAGAQGLAVMSAIMAAKEPYEVACRFKDILANTNQGK</sequence>
<evidence type="ECO:0000256" key="2">
    <source>
        <dbReference type="ARBA" id="ARBA00022977"/>
    </source>
</evidence>
<dbReference type="PANTHER" id="PTHR20857">
    <property type="entry name" value="THIAMINE-PHOSPHATE PYROPHOSPHORYLASE"/>
    <property type="match status" value="1"/>
</dbReference>
<evidence type="ECO:0000259" key="3">
    <source>
        <dbReference type="Pfam" id="PF02581"/>
    </source>
</evidence>
<keyword evidence="2" id="KW-0784">Thiamine biosynthesis</keyword>
<dbReference type="EC" id="2.5.1.3" evidence="4"/>
<dbReference type="Pfam" id="PF02581">
    <property type="entry name" value="TMP-TENI"/>
    <property type="match status" value="1"/>
</dbReference>
<evidence type="ECO:0000313" key="5">
    <source>
        <dbReference type="Proteomes" id="UP001519308"/>
    </source>
</evidence>
<dbReference type="InterPro" id="IPR013785">
    <property type="entry name" value="Aldolase_TIM"/>
</dbReference>
<dbReference type="Proteomes" id="UP001519308">
    <property type="component" value="Unassembled WGS sequence"/>
</dbReference>
<dbReference type="InterPro" id="IPR036206">
    <property type="entry name" value="ThiamineP_synth_sf"/>
</dbReference>
<dbReference type="InterPro" id="IPR022998">
    <property type="entry name" value="ThiamineP_synth_TenI"/>
</dbReference>
<comment type="pathway">
    <text evidence="1">Cofactor biosynthesis; thiamine diphosphate biosynthesis.</text>
</comment>
<dbReference type="PANTHER" id="PTHR20857:SF15">
    <property type="entry name" value="THIAMINE-PHOSPHATE SYNTHASE"/>
    <property type="match status" value="1"/>
</dbReference>
<dbReference type="RefSeq" id="WP_021284152.1">
    <property type="nucleotide sequence ID" value="NZ_JAGGLL010000038.1"/>
</dbReference>
<keyword evidence="4" id="KW-0808">Transferase</keyword>
<dbReference type="CDD" id="cd00564">
    <property type="entry name" value="TMP_TenI"/>
    <property type="match status" value="1"/>
</dbReference>
<evidence type="ECO:0000313" key="4">
    <source>
        <dbReference type="EMBL" id="MBP2023811.1"/>
    </source>
</evidence>
<reference evidence="4 5" key="1">
    <citation type="submission" date="2021-03" db="EMBL/GenBank/DDBJ databases">
        <title>Genomic Encyclopedia of Type Strains, Phase IV (KMG-IV): sequencing the most valuable type-strain genomes for metagenomic binning, comparative biology and taxonomic classification.</title>
        <authorList>
            <person name="Goeker M."/>
        </authorList>
    </citation>
    <scope>NUCLEOTIDE SEQUENCE [LARGE SCALE GENOMIC DNA]</scope>
    <source>
        <strain evidence="4 5">DSM 28650</strain>
    </source>
</reference>
<organism evidence="4 5">
    <name type="scientific">Clostridium punense</name>
    <dbReference type="NCBI Taxonomy" id="1054297"/>
    <lineage>
        <taxon>Bacteria</taxon>
        <taxon>Bacillati</taxon>
        <taxon>Bacillota</taxon>
        <taxon>Clostridia</taxon>
        <taxon>Eubacteriales</taxon>
        <taxon>Clostridiaceae</taxon>
        <taxon>Clostridium</taxon>
    </lineage>
</organism>